<accession>A0A926UTT3</accession>
<dbReference type="Proteomes" id="UP000631421">
    <property type="component" value="Unassembled WGS sequence"/>
</dbReference>
<proteinExistence type="predicted"/>
<feature type="domain" description="Transposase IS66 central" evidence="1">
    <location>
        <begin position="3"/>
        <end position="102"/>
    </location>
</feature>
<evidence type="ECO:0000313" key="3">
    <source>
        <dbReference type="Proteomes" id="UP000631421"/>
    </source>
</evidence>
<name>A0A926UTT3_9CYAN</name>
<dbReference type="RefSeq" id="WP_190350929.1">
    <property type="nucleotide sequence ID" value="NZ_JACJPY010000028.1"/>
</dbReference>
<gene>
    <name evidence="2" type="ORF">H6F44_10610</name>
</gene>
<reference evidence="2" key="1">
    <citation type="journal article" date="2015" name="ISME J.">
        <title>Draft Genome Sequence of Streptomyces incarnatus NRRL8089, which Produces the Nucleoside Antibiotic Sinefungin.</title>
        <authorList>
            <person name="Oshima K."/>
            <person name="Hattori M."/>
            <person name="Shimizu H."/>
            <person name="Fukuda K."/>
            <person name="Nemoto M."/>
            <person name="Inagaki K."/>
            <person name="Tamura T."/>
        </authorList>
    </citation>
    <scope>NUCLEOTIDE SEQUENCE</scope>
    <source>
        <strain evidence="2">FACHB-1277</strain>
    </source>
</reference>
<keyword evidence="3" id="KW-1185">Reference proteome</keyword>
<evidence type="ECO:0000313" key="2">
    <source>
        <dbReference type="EMBL" id="MBD2150568.1"/>
    </source>
</evidence>
<sequence>MSEVFGLEISEGAIANLLMRVQGQLENEVENILKGVRSARLICSDETSARVNGKNEWEWVFQNDQVCFHIIRPSRGGDVFKEVVAEHQPEVWVSDLYSSQKTHPAIGVEIYLRWFALLLILERDMVYPLLNRFLLL</sequence>
<dbReference type="EMBL" id="JACJPY010000028">
    <property type="protein sequence ID" value="MBD2150568.1"/>
    <property type="molecule type" value="Genomic_DNA"/>
</dbReference>
<evidence type="ECO:0000259" key="1">
    <source>
        <dbReference type="Pfam" id="PF03050"/>
    </source>
</evidence>
<dbReference type="Pfam" id="PF03050">
    <property type="entry name" value="DDE_Tnp_IS66"/>
    <property type="match status" value="1"/>
</dbReference>
<dbReference type="AlphaFoldDB" id="A0A926UTT3"/>
<organism evidence="2 3">
    <name type="scientific">Pseudanabaena cinerea FACHB-1277</name>
    <dbReference type="NCBI Taxonomy" id="2949581"/>
    <lineage>
        <taxon>Bacteria</taxon>
        <taxon>Bacillati</taxon>
        <taxon>Cyanobacteriota</taxon>
        <taxon>Cyanophyceae</taxon>
        <taxon>Pseudanabaenales</taxon>
        <taxon>Pseudanabaenaceae</taxon>
        <taxon>Pseudanabaena</taxon>
        <taxon>Pseudanabaena cinerea</taxon>
    </lineage>
</organism>
<reference evidence="2" key="2">
    <citation type="submission" date="2020-08" db="EMBL/GenBank/DDBJ databases">
        <authorList>
            <person name="Chen M."/>
            <person name="Teng W."/>
            <person name="Zhao L."/>
            <person name="Hu C."/>
            <person name="Zhou Y."/>
            <person name="Han B."/>
            <person name="Song L."/>
            <person name="Shu W."/>
        </authorList>
    </citation>
    <scope>NUCLEOTIDE SEQUENCE</scope>
    <source>
        <strain evidence="2">FACHB-1277</strain>
    </source>
</reference>
<comment type="caution">
    <text evidence="2">The sequence shown here is derived from an EMBL/GenBank/DDBJ whole genome shotgun (WGS) entry which is preliminary data.</text>
</comment>
<dbReference type="InterPro" id="IPR004291">
    <property type="entry name" value="Transposase_IS66_central"/>
</dbReference>
<protein>
    <submittedName>
        <fullName evidence="2">Transposase</fullName>
    </submittedName>
</protein>